<feature type="compositionally biased region" description="Basic and acidic residues" evidence="11">
    <location>
        <begin position="24"/>
        <end position="33"/>
    </location>
</feature>
<evidence type="ECO:0000256" key="8">
    <source>
        <dbReference type="ARBA" id="ARBA00022771"/>
    </source>
</evidence>
<dbReference type="InterPro" id="IPR003616">
    <property type="entry name" value="Post-SET_dom"/>
</dbReference>
<keyword evidence="6" id="KW-0949">S-adenosyl-L-methionine</keyword>
<feature type="region of interest" description="Disordered" evidence="11">
    <location>
        <begin position="1"/>
        <end position="64"/>
    </location>
</feature>
<dbReference type="FunFam" id="2.170.270.10:FF:000035">
    <property type="entry name" value="Histone-lysine N-methyltransferase"/>
    <property type="match status" value="1"/>
</dbReference>
<dbReference type="InterPro" id="IPR011124">
    <property type="entry name" value="Znf_CW"/>
</dbReference>
<feature type="region of interest" description="Disordered" evidence="11">
    <location>
        <begin position="1141"/>
        <end position="1167"/>
    </location>
</feature>
<evidence type="ECO:0000256" key="3">
    <source>
        <dbReference type="ARBA" id="ARBA00022454"/>
    </source>
</evidence>
<dbReference type="InterPro" id="IPR001214">
    <property type="entry name" value="SET_dom"/>
</dbReference>
<feature type="region of interest" description="Disordered" evidence="11">
    <location>
        <begin position="1020"/>
        <end position="1092"/>
    </location>
</feature>
<comment type="subcellular location">
    <subcellularLocation>
        <location evidence="2">Chromosome</location>
    </subcellularLocation>
    <subcellularLocation>
        <location evidence="1">Nucleus</location>
    </subcellularLocation>
</comment>
<sequence length="1167" mass="130765">MGLLDDQNPEKPHSKSSKSRGRGSRSDGPDSGKSRRGNASRHKEKGQKSVSKSKAKERHSSEQDTYLVAEHLKSELEQDLPQRSAWVRCDDCHKWRCISATLADSIEETNCKWTCKDNLDKAFADCSVPQEKSNAEINRELEISDVSCDEDAYDTPLNYNGLEWRNSAVPQPSQWMLIKSNLFLHRHRKTQTIDEIMVCHCKPPQDGRMGCGDECLNRMLNIECVQGTCPCGDLCSNQQFQKRNYAKLKWFRCGKKGYGLQMLEDISQGQFLIEYVGEVLDLHTYQARQGDYASRGHKHFYFMTLNGSEIIDACAKGNLGRFINHSCDPNCRTEKWMVNGEVCIGLFALRDIKKDEEVTFDYNYVRVFGAAVKKCVCGSPHCRGYIGGDPHNAEVIVQGDSDEEYPEPIMIHEDDENIESIVDNNLMSSTVENRYPEISSKGDRMDEPVVANVPLKLPTENEESVCKPASTVSQLQNSLEIEDETRKLPAPIKPVELTLQKEDIRSNIESADQRISSEREIPSKSSDIQRFEGSLPCTTENSLCHSIVGNKKSVHNNVEEKPVLSKLLSIVKASRRSVKKAKAKNNHVSEKKCQTTHVKSQALSSKPKKLEISANGRVDGVEEKLNELLNAEGGISKRKDAAKGYLKLLFLTAASGDGGNGEAIQSTRDLSMILDALLKTKSRMVLVDIINKNGLQMLHNIMKQNRKDFNKIPVLRKLLKVLEYFAGREVLTLDHIIAGPPCPGMESFRESMLLLTEHSDKQVHQIARSFRDKWIPKHLRKIACMNRVDVTVEFQRGPNCNNFSSHKRWHDWGPRSSDAIDCVNNGTSSTTLPDSGVQDGTSAPYVSDCPSGRTKGQKRKSRWDQPAEINIRSSHCKELKMQHGLLQRHESGTRIEHDELVLDHMYQDEKNCSSSTQQNGFNVVGNGKEKSHEDVPPGFSIPVGNPLVLSNALSTSADLDTRHLEYPSDLVTGHPQRFDSDSPVFYGIPLGIMQQYGTGLAETAKSWVVAPGVPFQPFPPLPPYPRGRRHPPSNSAKLPSWNQSHAVQHDNLPPPHQTNRSCPSVSGAGPQDMVFTNGNGQPLLDRGRDSHPLGRQYFRQQKWNVPKVGPPWVRMRNNWGFVGNQSRNGICSVDMGNVADGLRGPPDGRSRRENGGNFFNQHSWAQN</sequence>
<evidence type="ECO:0000313" key="16">
    <source>
        <dbReference type="EMBL" id="KAK6938359.1"/>
    </source>
</evidence>
<dbReference type="Proteomes" id="UP001370490">
    <property type="component" value="Unassembled WGS sequence"/>
</dbReference>
<comment type="caution">
    <text evidence="16">The sequence shown here is derived from an EMBL/GenBank/DDBJ whole genome shotgun (WGS) entry which is preliminary data.</text>
</comment>
<feature type="compositionally biased region" description="Polar residues" evidence="11">
    <location>
        <begin position="825"/>
        <end position="841"/>
    </location>
</feature>
<keyword evidence="17" id="KW-1185">Reference proteome</keyword>
<feature type="compositionally biased region" description="Polar residues" evidence="11">
    <location>
        <begin position="1033"/>
        <end position="1046"/>
    </location>
</feature>
<evidence type="ECO:0000259" key="14">
    <source>
        <dbReference type="PROSITE" id="PS51050"/>
    </source>
</evidence>
<feature type="domain" description="SET" evidence="12">
    <location>
        <begin position="246"/>
        <end position="363"/>
    </location>
</feature>
<dbReference type="FunFam" id="3.30.40.100:FF:000006">
    <property type="entry name" value="Histone-lysine N-methyltransferase"/>
    <property type="match status" value="1"/>
</dbReference>
<dbReference type="InterPro" id="IPR044437">
    <property type="entry name" value="SETD2/Set2_SET"/>
</dbReference>
<keyword evidence="10" id="KW-0539">Nucleus</keyword>
<evidence type="ECO:0000256" key="1">
    <source>
        <dbReference type="ARBA" id="ARBA00004123"/>
    </source>
</evidence>
<keyword evidence="7" id="KW-0479">Metal-binding</keyword>
<evidence type="ECO:0000259" key="15">
    <source>
        <dbReference type="PROSITE" id="PS51215"/>
    </source>
</evidence>
<gene>
    <name evidence="16" type="ORF">RJ641_031867</name>
</gene>
<dbReference type="Gene3D" id="3.30.40.100">
    <property type="match status" value="1"/>
</dbReference>
<dbReference type="EMBL" id="JBAMMX010000006">
    <property type="protein sequence ID" value="KAK6938359.1"/>
    <property type="molecule type" value="Genomic_DNA"/>
</dbReference>
<feature type="domain" description="AWS" evidence="15">
    <location>
        <begin position="194"/>
        <end position="244"/>
    </location>
</feature>
<dbReference type="GO" id="GO:0005694">
    <property type="term" value="C:chromosome"/>
    <property type="evidence" value="ECO:0007669"/>
    <property type="project" value="UniProtKB-SubCell"/>
</dbReference>
<dbReference type="Pfam" id="PF00856">
    <property type="entry name" value="SET"/>
    <property type="match status" value="1"/>
</dbReference>
<dbReference type="Pfam" id="PF07496">
    <property type="entry name" value="zf-CW"/>
    <property type="match status" value="1"/>
</dbReference>
<dbReference type="PROSITE" id="PS51215">
    <property type="entry name" value="AWS"/>
    <property type="match status" value="1"/>
</dbReference>
<dbReference type="SMART" id="SM00570">
    <property type="entry name" value="AWS"/>
    <property type="match status" value="1"/>
</dbReference>
<evidence type="ECO:0000259" key="13">
    <source>
        <dbReference type="PROSITE" id="PS50868"/>
    </source>
</evidence>
<protein>
    <submittedName>
        <fullName evidence="16">Zinc finger, CW-type</fullName>
    </submittedName>
</protein>
<dbReference type="Pfam" id="PF17907">
    <property type="entry name" value="AWS"/>
    <property type="match status" value="1"/>
</dbReference>
<dbReference type="SMART" id="SM00317">
    <property type="entry name" value="SET"/>
    <property type="match status" value="1"/>
</dbReference>
<dbReference type="PANTHER" id="PTHR22884">
    <property type="entry name" value="SET DOMAIN PROTEINS"/>
    <property type="match status" value="1"/>
</dbReference>
<feature type="compositionally biased region" description="Basic residues" evidence="11">
    <location>
        <begin position="14"/>
        <end position="23"/>
    </location>
</feature>
<name>A0AAN8VV70_9MAGN</name>
<dbReference type="SUPFAM" id="SSF82199">
    <property type="entry name" value="SET domain"/>
    <property type="match status" value="1"/>
</dbReference>
<feature type="compositionally biased region" description="Polar residues" evidence="11">
    <location>
        <begin position="1157"/>
        <end position="1167"/>
    </location>
</feature>
<feature type="domain" description="CW-type" evidence="14">
    <location>
        <begin position="80"/>
        <end position="134"/>
    </location>
</feature>
<evidence type="ECO:0000256" key="7">
    <source>
        <dbReference type="ARBA" id="ARBA00022723"/>
    </source>
</evidence>
<evidence type="ECO:0000313" key="17">
    <source>
        <dbReference type="Proteomes" id="UP001370490"/>
    </source>
</evidence>
<dbReference type="GO" id="GO:0046975">
    <property type="term" value="F:histone H3K36 methyltransferase activity"/>
    <property type="evidence" value="ECO:0007669"/>
    <property type="project" value="InterPro"/>
</dbReference>
<dbReference type="InterPro" id="IPR046341">
    <property type="entry name" value="SET_dom_sf"/>
</dbReference>
<keyword evidence="5" id="KW-0808">Transferase</keyword>
<keyword evidence="9" id="KW-0862">Zinc</keyword>
<dbReference type="InterPro" id="IPR006560">
    <property type="entry name" value="AWS_dom"/>
</dbReference>
<keyword evidence="4" id="KW-0489">Methyltransferase</keyword>
<dbReference type="PROSITE" id="PS50868">
    <property type="entry name" value="POST_SET"/>
    <property type="match status" value="1"/>
</dbReference>
<evidence type="ECO:0000256" key="2">
    <source>
        <dbReference type="ARBA" id="ARBA00004286"/>
    </source>
</evidence>
<dbReference type="GO" id="GO:0008270">
    <property type="term" value="F:zinc ion binding"/>
    <property type="evidence" value="ECO:0007669"/>
    <property type="project" value="UniProtKB-KW"/>
</dbReference>
<feature type="compositionally biased region" description="Basic residues" evidence="11">
    <location>
        <begin position="34"/>
        <end position="57"/>
    </location>
</feature>
<dbReference type="PROSITE" id="PS51050">
    <property type="entry name" value="ZF_CW"/>
    <property type="match status" value="1"/>
</dbReference>
<evidence type="ECO:0000256" key="6">
    <source>
        <dbReference type="ARBA" id="ARBA00022691"/>
    </source>
</evidence>
<dbReference type="InterPro" id="IPR050777">
    <property type="entry name" value="SET2_Histone-Lys_MeTrsfase"/>
</dbReference>
<dbReference type="CDD" id="cd19172">
    <property type="entry name" value="SET_SETD2"/>
    <property type="match status" value="1"/>
</dbReference>
<feature type="domain" description="Post-SET" evidence="13">
    <location>
        <begin position="371"/>
        <end position="387"/>
    </location>
</feature>
<keyword evidence="3" id="KW-0158">Chromosome</keyword>
<proteinExistence type="predicted"/>
<dbReference type="GO" id="GO:0032259">
    <property type="term" value="P:methylation"/>
    <property type="evidence" value="ECO:0007669"/>
    <property type="project" value="UniProtKB-KW"/>
</dbReference>
<evidence type="ECO:0000256" key="9">
    <source>
        <dbReference type="ARBA" id="ARBA00022833"/>
    </source>
</evidence>
<evidence type="ECO:0000259" key="12">
    <source>
        <dbReference type="PROSITE" id="PS50280"/>
    </source>
</evidence>
<accession>A0AAN8VV70</accession>
<evidence type="ECO:0000256" key="4">
    <source>
        <dbReference type="ARBA" id="ARBA00022603"/>
    </source>
</evidence>
<dbReference type="Gene3D" id="2.170.270.10">
    <property type="entry name" value="SET domain"/>
    <property type="match status" value="1"/>
</dbReference>
<reference evidence="16 17" key="1">
    <citation type="submission" date="2023-12" db="EMBL/GenBank/DDBJ databases">
        <title>A high-quality genome assembly for Dillenia turbinata (Dilleniales).</title>
        <authorList>
            <person name="Chanderbali A."/>
        </authorList>
    </citation>
    <scope>NUCLEOTIDE SEQUENCE [LARGE SCALE GENOMIC DNA]</scope>
    <source>
        <strain evidence="16">LSX21</strain>
        <tissue evidence="16">Leaf</tissue>
    </source>
</reference>
<dbReference type="AlphaFoldDB" id="A0AAN8VV70"/>
<dbReference type="GO" id="GO:0005634">
    <property type="term" value="C:nucleus"/>
    <property type="evidence" value="ECO:0007669"/>
    <property type="project" value="UniProtKB-SubCell"/>
</dbReference>
<evidence type="ECO:0000256" key="10">
    <source>
        <dbReference type="ARBA" id="ARBA00023242"/>
    </source>
</evidence>
<keyword evidence="8" id="KW-0863">Zinc-finger</keyword>
<dbReference type="PROSITE" id="PS50280">
    <property type="entry name" value="SET"/>
    <property type="match status" value="1"/>
</dbReference>
<evidence type="ECO:0000256" key="11">
    <source>
        <dbReference type="SAM" id="MobiDB-lite"/>
    </source>
</evidence>
<organism evidence="16 17">
    <name type="scientific">Dillenia turbinata</name>
    <dbReference type="NCBI Taxonomy" id="194707"/>
    <lineage>
        <taxon>Eukaryota</taxon>
        <taxon>Viridiplantae</taxon>
        <taxon>Streptophyta</taxon>
        <taxon>Embryophyta</taxon>
        <taxon>Tracheophyta</taxon>
        <taxon>Spermatophyta</taxon>
        <taxon>Magnoliopsida</taxon>
        <taxon>eudicotyledons</taxon>
        <taxon>Gunneridae</taxon>
        <taxon>Pentapetalae</taxon>
        <taxon>Dilleniales</taxon>
        <taxon>Dilleniaceae</taxon>
        <taxon>Dillenia</taxon>
    </lineage>
</organism>
<evidence type="ECO:0000256" key="5">
    <source>
        <dbReference type="ARBA" id="ARBA00022679"/>
    </source>
</evidence>
<feature type="region of interest" description="Disordered" evidence="11">
    <location>
        <begin position="825"/>
        <end position="864"/>
    </location>
</feature>